<dbReference type="EC" id="4.2.1.1" evidence="3"/>
<evidence type="ECO:0000313" key="4">
    <source>
        <dbReference type="Proteomes" id="UP000032866"/>
    </source>
</evidence>
<evidence type="ECO:0000259" key="2">
    <source>
        <dbReference type="Pfam" id="PF03466"/>
    </source>
</evidence>
<organism evidence="3 4">
    <name type="scientific">Burkholderia cepacia GG4</name>
    <dbReference type="NCBI Taxonomy" id="1009846"/>
    <lineage>
        <taxon>Bacteria</taxon>
        <taxon>Pseudomonadati</taxon>
        <taxon>Pseudomonadota</taxon>
        <taxon>Betaproteobacteria</taxon>
        <taxon>Burkholderiales</taxon>
        <taxon>Burkholderiaceae</taxon>
        <taxon>Burkholderia</taxon>
        <taxon>Burkholderia cepacia complex</taxon>
    </lineage>
</organism>
<name>A0A9W3PBA4_BURCE</name>
<dbReference type="KEGG" id="bct:GEM_3956"/>
<reference evidence="3 4" key="1">
    <citation type="journal article" date="2012" name="J. Bacteriol.">
        <title>Complete Genome Sequence of Burkholderia sp. Strain GG4, a Betaproteobacterium That Reduces 3-Oxo-N-Acylhomoserine Lactones and Produces Different N-Acylhomoserine Lactones.</title>
        <authorList>
            <person name="Hong K.W."/>
            <person name="Koh C.L."/>
            <person name="Sam C.K."/>
            <person name="Yin W.F."/>
            <person name="Chan K.G."/>
        </authorList>
    </citation>
    <scope>NUCLEOTIDE SEQUENCE [LARGE SCALE GENOMIC DNA]</scope>
    <source>
        <strain evidence="3 4">GG4</strain>
    </source>
</reference>
<dbReference type="InterPro" id="IPR005119">
    <property type="entry name" value="LysR_subst-bd"/>
</dbReference>
<evidence type="ECO:0000313" key="3">
    <source>
        <dbReference type="EMBL" id="AFQ50346.1"/>
    </source>
</evidence>
<comment type="similarity">
    <text evidence="1">Belongs to the LysR transcriptional regulatory family.</text>
</comment>
<keyword evidence="3" id="KW-0456">Lyase</keyword>
<sequence>MDGRIVPALTCALVASPGYLARHGTPASIAGLERHACIRFRFSESGRLHKWLLHDVRYDLDLDPEGVFVTNDADAVIDAARAGVGIAFAFMRERIEQDMRDGALVEVLPGACRTLPPMWLYYVNRKHVPAKLRAFIDVLRERADTD</sequence>
<dbReference type="Pfam" id="PF03466">
    <property type="entry name" value="LysR_substrate"/>
    <property type="match status" value="1"/>
</dbReference>
<dbReference type="PANTHER" id="PTHR30537">
    <property type="entry name" value="HTH-TYPE TRANSCRIPTIONAL REGULATOR"/>
    <property type="match status" value="1"/>
</dbReference>
<dbReference type="GO" id="GO:0006351">
    <property type="term" value="P:DNA-templated transcription"/>
    <property type="evidence" value="ECO:0007669"/>
    <property type="project" value="TreeGrafter"/>
</dbReference>
<dbReference type="InterPro" id="IPR058163">
    <property type="entry name" value="LysR-type_TF_proteobact-type"/>
</dbReference>
<dbReference type="GO" id="GO:0043565">
    <property type="term" value="F:sequence-specific DNA binding"/>
    <property type="evidence" value="ECO:0007669"/>
    <property type="project" value="TreeGrafter"/>
</dbReference>
<proteinExistence type="inferred from homology"/>
<dbReference type="PANTHER" id="PTHR30537:SF1">
    <property type="entry name" value="HTH-TYPE TRANSCRIPTIONAL REGULATOR PGRR"/>
    <property type="match status" value="1"/>
</dbReference>
<protein>
    <submittedName>
        <fullName evidence="3">LysR family regulatory protein</fullName>
        <ecNumber evidence="3">4.2.1.1</ecNumber>
    </submittedName>
</protein>
<dbReference type="Gene3D" id="3.40.190.10">
    <property type="entry name" value="Periplasmic binding protein-like II"/>
    <property type="match status" value="2"/>
</dbReference>
<dbReference type="GO" id="GO:0003700">
    <property type="term" value="F:DNA-binding transcription factor activity"/>
    <property type="evidence" value="ECO:0007669"/>
    <property type="project" value="TreeGrafter"/>
</dbReference>
<gene>
    <name evidence="3" type="ORF">GEM_3956</name>
</gene>
<feature type="domain" description="LysR substrate-binding" evidence="2">
    <location>
        <begin position="12"/>
        <end position="143"/>
    </location>
</feature>
<dbReference type="EMBL" id="CP003775">
    <property type="protein sequence ID" value="AFQ50346.1"/>
    <property type="molecule type" value="Genomic_DNA"/>
</dbReference>
<dbReference type="SUPFAM" id="SSF53850">
    <property type="entry name" value="Periplasmic binding protein-like II"/>
    <property type="match status" value="1"/>
</dbReference>
<accession>A0A9W3PBA4</accession>
<dbReference type="GO" id="GO:0004089">
    <property type="term" value="F:carbonate dehydratase activity"/>
    <property type="evidence" value="ECO:0007669"/>
    <property type="project" value="UniProtKB-EC"/>
</dbReference>
<evidence type="ECO:0000256" key="1">
    <source>
        <dbReference type="ARBA" id="ARBA00009437"/>
    </source>
</evidence>
<dbReference type="Proteomes" id="UP000032866">
    <property type="component" value="Chromosome 2"/>
</dbReference>
<dbReference type="AlphaFoldDB" id="A0A9W3PBA4"/>